<comment type="caution">
    <text evidence="1">The sequence shown here is derived from an EMBL/GenBank/DDBJ whole genome shotgun (WGS) entry which is preliminary data.</text>
</comment>
<dbReference type="AlphaFoldDB" id="A0A917DH34"/>
<keyword evidence="2" id="KW-1185">Reference proteome</keyword>
<accession>A0A917DH34</accession>
<dbReference type="RefSeq" id="WP_066764396.1">
    <property type="nucleotide sequence ID" value="NZ_BMIO01000002.1"/>
</dbReference>
<reference evidence="1 2" key="1">
    <citation type="journal article" date="2014" name="Int. J. Syst. Evol. Microbiol.">
        <title>Complete genome sequence of Corynebacterium casei LMG S-19264T (=DSM 44701T), isolated from a smear-ripened cheese.</title>
        <authorList>
            <consortium name="US DOE Joint Genome Institute (JGI-PGF)"/>
            <person name="Walter F."/>
            <person name="Albersmeier A."/>
            <person name="Kalinowski J."/>
            <person name="Ruckert C."/>
        </authorList>
    </citation>
    <scope>NUCLEOTIDE SEQUENCE [LARGE SCALE GENOMIC DNA]</scope>
    <source>
        <strain evidence="1 2">CGMCC 1.15358</strain>
    </source>
</reference>
<gene>
    <name evidence="1" type="ORF">GCM10010989_06440</name>
</gene>
<dbReference type="EMBL" id="BMIO01000002">
    <property type="protein sequence ID" value="GGD34986.1"/>
    <property type="molecule type" value="Genomic_DNA"/>
</dbReference>
<evidence type="ECO:0000313" key="2">
    <source>
        <dbReference type="Proteomes" id="UP000598997"/>
    </source>
</evidence>
<protein>
    <submittedName>
        <fullName evidence="1">Uncharacterized protein</fullName>
    </submittedName>
</protein>
<evidence type="ECO:0000313" key="1">
    <source>
        <dbReference type="EMBL" id="GGD34986.1"/>
    </source>
</evidence>
<name>A0A917DH34_9SPHN</name>
<sequence>MASQNLPNTVNFKVNKSGVIVDHRKITPDANGIVELTIAQDNKWEFASNTDFIPSGYSSWTALTDGNGTFIGVLVEDGQIAFSARTGTSGQDLQLKVTSSGTAGKEYEYAVLLQSTDDSGTFAFCDPIIVDRGG</sequence>
<dbReference type="Proteomes" id="UP000598997">
    <property type="component" value="Unassembled WGS sequence"/>
</dbReference>
<dbReference type="OrthoDB" id="9826706at2"/>
<proteinExistence type="predicted"/>
<organism evidence="1 2">
    <name type="scientific">Croceicoccus pelagius</name>
    <dbReference type="NCBI Taxonomy" id="1703341"/>
    <lineage>
        <taxon>Bacteria</taxon>
        <taxon>Pseudomonadati</taxon>
        <taxon>Pseudomonadota</taxon>
        <taxon>Alphaproteobacteria</taxon>
        <taxon>Sphingomonadales</taxon>
        <taxon>Erythrobacteraceae</taxon>
        <taxon>Croceicoccus</taxon>
    </lineage>
</organism>